<sequence>MGNQINMEGIVKNLSQCCLSCAECSSTTCLVSYDKRVLNKAILGEDEFVDGGLDGLNIIDTKVYDEDEVIDTIGYLLNQCKNCKLYHDEDCIINVIRSSLELILLGEYVDYEGSVFMYLNNIKDYDEKKAEKISQAYSTRRMK</sequence>
<accession>A0AAU7VNT7</accession>
<dbReference type="EMBL" id="CP158367">
    <property type="protein sequence ID" value="XBX75728.1"/>
    <property type="molecule type" value="Genomic_DNA"/>
</dbReference>
<organism evidence="1">
    <name type="scientific">Proteinivorax tanatarense</name>
    <dbReference type="NCBI Taxonomy" id="1260629"/>
    <lineage>
        <taxon>Bacteria</taxon>
        <taxon>Bacillati</taxon>
        <taxon>Bacillota</taxon>
        <taxon>Clostridia</taxon>
        <taxon>Eubacteriales</taxon>
        <taxon>Proteinivoracaceae</taxon>
        <taxon>Proteinivorax</taxon>
    </lineage>
</organism>
<reference evidence="1" key="2">
    <citation type="submission" date="2024-06" db="EMBL/GenBank/DDBJ databases">
        <authorList>
            <person name="Petrova K.O."/>
            <person name="Toshchakov S.V."/>
            <person name="Boltjanskaja Y.V."/>
            <person name="Kevbrin V."/>
        </authorList>
    </citation>
    <scope>NUCLEOTIDE SEQUENCE</scope>
    <source>
        <strain evidence="1">Z-910T</strain>
    </source>
</reference>
<proteinExistence type="predicted"/>
<dbReference type="RefSeq" id="WP_350344466.1">
    <property type="nucleotide sequence ID" value="NZ_CP158367.1"/>
</dbReference>
<evidence type="ECO:0000313" key="1">
    <source>
        <dbReference type="EMBL" id="XBX75728.1"/>
    </source>
</evidence>
<name>A0AAU7VNT7_9FIRM</name>
<evidence type="ECO:0008006" key="2">
    <source>
        <dbReference type="Google" id="ProtNLM"/>
    </source>
</evidence>
<protein>
    <recommendedName>
        <fullName evidence="2">Phage protein</fullName>
    </recommendedName>
</protein>
<gene>
    <name evidence="1" type="ORF">PRVXT_000882</name>
</gene>
<dbReference type="AlphaFoldDB" id="A0AAU7VNT7"/>
<reference evidence="1" key="1">
    <citation type="journal article" date="2013" name="Extremophiles">
        <title>Proteinivorax tanatarense gen. nov., sp. nov., an anaerobic, haloalkaliphilic, proteolytic bacterium isolated from a decaying algal bloom, and proposal of Proteinivoraceae fam. nov.</title>
        <authorList>
            <person name="Kevbrin V."/>
            <person name="Boltyanskaya Y."/>
            <person name="Zhilina T."/>
            <person name="Kolganova T."/>
            <person name="Lavrentjeva E."/>
            <person name="Kuznetsov B."/>
        </authorList>
    </citation>
    <scope>NUCLEOTIDE SEQUENCE</scope>
    <source>
        <strain evidence="1">Z-910T</strain>
    </source>
</reference>